<keyword evidence="1" id="KW-0812">Transmembrane</keyword>
<gene>
    <name evidence="2" type="ORF">RB548_13125</name>
</gene>
<feature type="transmembrane region" description="Helical" evidence="1">
    <location>
        <begin position="41"/>
        <end position="59"/>
    </location>
</feature>
<protein>
    <recommendedName>
        <fullName evidence="4">Transmembrane protein</fullName>
    </recommendedName>
</protein>
<evidence type="ECO:0000313" key="3">
    <source>
        <dbReference type="Proteomes" id="UP001432360"/>
    </source>
</evidence>
<proteinExistence type="predicted"/>
<name>A0ABZ2B5T9_9HYPH</name>
<dbReference type="Proteomes" id="UP001432360">
    <property type="component" value="Chromosome"/>
</dbReference>
<keyword evidence="1" id="KW-0472">Membrane</keyword>
<organism evidence="2 3">
    <name type="scientific">Sinorhizobium chiapasense</name>
    <dbReference type="NCBI Taxonomy" id="501572"/>
    <lineage>
        <taxon>Bacteria</taxon>
        <taxon>Pseudomonadati</taxon>
        <taxon>Pseudomonadota</taxon>
        <taxon>Alphaproteobacteria</taxon>
        <taxon>Hyphomicrobiales</taxon>
        <taxon>Rhizobiaceae</taxon>
        <taxon>Sinorhizobium/Ensifer group</taxon>
        <taxon>Sinorhizobium</taxon>
    </lineage>
</organism>
<reference evidence="2" key="1">
    <citation type="submission" date="2023-08" db="EMBL/GenBank/DDBJ databases">
        <title>Complete genome sequence of Sinorhizobium chiapanecum ITTG S70 isolated from Acaciella angustissima nodules in Chiapas-Mexico.</title>
        <authorList>
            <person name="Rincon-Rosales R."/>
            <person name="Rogel M.A."/>
            <person name="Rincon-Medina C.I."/>
            <person name="Guerrero G."/>
            <person name="Manzano-Gomez L.A."/>
            <person name="Lopez-Lopez A."/>
            <person name="Rincon Molina F.A."/>
            <person name="Martinez-Romero E."/>
        </authorList>
    </citation>
    <scope>NUCLEOTIDE SEQUENCE</scope>
    <source>
        <strain evidence="2">ITTG S70</strain>
    </source>
</reference>
<feature type="transmembrane region" description="Helical" evidence="1">
    <location>
        <begin position="71"/>
        <end position="96"/>
    </location>
</feature>
<evidence type="ECO:0008006" key="4">
    <source>
        <dbReference type="Google" id="ProtNLM"/>
    </source>
</evidence>
<feature type="transmembrane region" description="Helical" evidence="1">
    <location>
        <begin position="7"/>
        <end position="29"/>
    </location>
</feature>
<accession>A0ABZ2B5T9</accession>
<keyword evidence="3" id="KW-1185">Reference proteome</keyword>
<dbReference type="RefSeq" id="WP_331371736.1">
    <property type="nucleotide sequence ID" value="NZ_CP133148.1"/>
</dbReference>
<dbReference type="EMBL" id="CP133148">
    <property type="protein sequence ID" value="WVT02458.1"/>
    <property type="molecule type" value="Genomic_DNA"/>
</dbReference>
<evidence type="ECO:0000313" key="2">
    <source>
        <dbReference type="EMBL" id="WVT02458.1"/>
    </source>
</evidence>
<keyword evidence="1" id="KW-1133">Transmembrane helix</keyword>
<sequence length="137" mass="14631">MNLLKTLSLNLVALIFAGAIGLVAISQVAYMHEIPVGARPIAPWVRAAFVTIIVAAAAPRTGFRARLSVFAGIYLVELALSVVTTAAAIEIVYSYFDGDGEAAKPWTYFGAITPFISGAAGYFTLRQFRRPIARIGP</sequence>
<evidence type="ECO:0000256" key="1">
    <source>
        <dbReference type="SAM" id="Phobius"/>
    </source>
</evidence>
<feature type="transmembrane region" description="Helical" evidence="1">
    <location>
        <begin position="108"/>
        <end position="125"/>
    </location>
</feature>